<dbReference type="SUPFAM" id="SSF48403">
    <property type="entry name" value="Ankyrin repeat"/>
    <property type="match status" value="3"/>
</dbReference>
<reference evidence="6" key="1">
    <citation type="submission" date="2020-12" db="EMBL/GenBank/DDBJ databases">
        <authorList>
            <person name="Iha C."/>
        </authorList>
    </citation>
    <scope>NUCLEOTIDE SEQUENCE</scope>
</reference>
<dbReference type="PRINTS" id="PR01415">
    <property type="entry name" value="ANKYRIN"/>
</dbReference>
<evidence type="ECO:0000259" key="5">
    <source>
        <dbReference type="PROSITE" id="PS50011"/>
    </source>
</evidence>
<feature type="repeat" description="ANK" evidence="3">
    <location>
        <begin position="590"/>
        <end position="622"/>
    </location>
</feature>
<proteinExistence type="predicted"/>
<dbReference type="PANTHER" id="PTHR24173:SF74">
    <property type="entry name" value="ANKYRIN REPEAT DOMAIN-CONTAINING PROTEIN 16"/>
    <property type="match status" value="1"/>
</dbReference>
<accession>A0A8S1JAH6</accession>
<feature type="domain" description="Protein kinase" evidence="5">
    <location>
        <begin position="102"/>
        <end position="406"/>
    </location>
</feature>
<dbReference type="InterPro" id="IPR001245">
    <property type="entry name" value="Ser-Thr/Tyr_kinase_cat_dom"/>
</dbReference>
<feature type="repeat" description="ANK" evidence="3">
    <location>
        <begin position="855"/>
        <end position="891"/>
    </location>
</feature>
<evidence type="ECO:0000313" key="6">
    <source>
        <dbReference type="EMBL" id="CAD7703075.1"/>
    </source>
</evidence>
<feature type="repeat" description="ANK" evidence="3">
    <location>
        <begin position="1233"/>
        <end position="1265"/>
    </location>
</feature>
<evidence type="ECO:0000256" key="4">
    <source>
        <dbReference type="SAM" id="MobiDB-lite"/>
    </source>
</evidence>
<gene>
    <name evidence="6" type="ORF">OSTQU699_LOCUS8432</name>
</gene>
<dbReference type="Proteomes" id="UP000708148">
    <property type="component" value="Unassembled WGS sequence"/>
</dbReference>
<evidence type="ECO:0000256" key="2">
    <source>
        <dbReference type="ARBA" id="ARBA00023043"/>
    </source>
</evidence>
<comment type="caution">
    <text evidence="6">The sequence shown here is derived from an EMBL/GenBank/DDBJ whole genome shotgun (WGS) entry which is preliminary data.</text>
</comment>
<feature type="repeat" description="ANK" evidence="3">
    <location>
        <begin position="525"/>
        <end position="557"/>
    </location>
</feature>
<dbReference type="OrthoDB" id="551070at2759"/>
<evidence type="ECO:0000256" key="1">
    <source>
        <dbReference type="ARBA" id="ARBA00022737"/>
    </source>
</evidence>
<dbReference type="SMART" id="SM00248">
    <property type="entry name" value="ANK"/>
    <property type="match status" value="24"/>
</dbReference>
<dbReference type="PANTHER" id="PTHR24173">
    <property type="entry name" value="ANKYRIN REPEAT CONTAINING"/>
    <property type="match status" value="1"/>
</dbReference>
<feature type="repeat" description="ANK" evidence="3">
    <location>
        <begin position="1129"/>
        <end position="1161"/>
    </location>
</feature>
<feature type="repeat" description="ANK" evidence="3">
    <location>
        <begin position="783"/>
        <end position="815"/>
    </location>
</feature>
<dbReference type="PROSITE" id="PS50297">
    <property type="entry name" value="ANK_REP_REGION"/>
    <property type="match status" value="14"/>
</dbReference>
<dbReference type="Gene3D" id="1.25.40.20">
    <property type="entry name" value="Ankyrin repeat-containing domain"/>
    <property type="match status" value="10"/>
</dbReference>
<feature type="repeat" description="ANK" evidence="3">
    <location>
        <begin position="1063"/>
        <end position="1095"/>
    </location>
</feature>
<feature type="repeat" description="ANK" evidence="3">
    <location>
        <begin position="1096"/>
        <end position="1128"/>
    </location>
</feature>
<feature type="repeat" description="ANK" evidence="3">
    <location>
        <begin position="1266"/>
        <end position="1298"/>
    </location>
</feature>
<name>A0A8S1JAH6_9CHLO</name>
<dbReference type="GO" id="GO:0005524">
    <property type="term" value="F:ATP binding"/>
    <property type="evidence" value="ECO:0007669"/>
    <property type="project" value="InterPro"/>
</dbReference>
<dbReference type="EMBL" id="CAJHUC010002055">
    <property type="protein sequence ID" value="CAD7703075.1"/>
    <property type="molecule type" value="Genomic_DNA"/>
</dbReference>
<dbReference type="Gene3D" id="3.30.200.20">
    <property type="entry name" value="Phosphorylase Kinase, domain 1"/>
    <property type="match status" value="1"/>
</dbReference>
<dbReference type="Pfam" id="PF13637">
    <property type="entry name" value="Ank_4"/>
    <property type="match status" value="1"/>
</dbReference>
<dbReference type="InterPro" id="IPR011009">
    <property type="entry name" value="Kinase-like_dom_sf"/>
</dbReference>
<dbReference type="InterPro" id="IPR036770">
    <property type="entry name" value="Ankyrin_rpt-contain_sf"/>
</dbReference>
<dbReference type="Gene3D" id="1.10.510.10">
    <property type="entry name" value="Transferase(Phosphotransferase) domain 1"/>
    <property type="match status" value="1"/>
</dbReference>
<evidence type="ECO:0000313" key="7">
    <source>
        <dbReference type="Proteomes" id="UP000708148"/>
    </source>
</evidence>
<dbReference type="Pfam" id="PF07714">
    <property type="entry name" value="PK_Tyr_Ser-Thr"/>
    <property type="match status" value="1"/>
</dbReference>
<feature type="repeat" description="ANK" evidence="3">
    <location>
        <begin position="958"/>
        <end position="990"/>
    </location>
</feature>
<feature type="repeat" description="ANK" evidence="3">
    <location>
        <begin position="750"/>
        <end position="782"/>
    </location>
</feature>
<keyword evidence="7" id="KW-1185">Reference proteome</keyword>
<dbReference type="InterPro" id="IPR002110">
    <property type="entry name" value="Ankyrin_rpt"/>
</dbReference>
<dbReference type="SUPFAM" id="SSF56112">
    <property type="entry name" value="Protein kinase-like (PK-like)"/>
    <property type="match status" value="1"/>
</dbReference>
<protein>
    <recommendedName>
        <fullName evidence="5">Protein kinase domain-containing protein</fullName>
    </recommendedName>
</protein>
<dbReference type="Pfam" id="PF12796">
    <property type="entry name" value="Ank_2"/>
    <property type="match status" value="5"/>
</dbReference>
<dbReference type="InterPro" id="IPR000719">
    <property type="entry name" value="Prot_kinase_dom"/>
</dbReference>
<dbReference type="GO" id="GO:0004672">
    <property type="term" value="F:protein kinase activity"/>
    <property type="evidence" value="ECO:0007669"/>
    <property type="project" value="InterPro"/>
</dbReference>
<feature type="repeat" description="ANK" evidence="3">
    <location>
        <begin position="1162"/>
        <end position="1194"/>
    </location>
</feature>
<feature type="repeat" description="ANK" evidence="3">
    <location>
        <begin position="717"/>
        <end position="749"/>
    </location>
</feature>
<organism evidence="6 7">
    <name type="scientific">Ostreobium quekettii</name>
    <dbReference type="NCBI Taxonomy" id="121088"/>
    <lineage>
        <taxon>Eukaryota</taxon>
        <taxon>Viridiplantae</taxon>
        <taxon>Chlorophyta</taxon>
        <taxon>core chlorophytes</taxon>
        <taxon>Ulvophyceae</taxon>
        <taxon>TCBD clade</taxon>
        <taxon>Bryopsidales</taxon>
        <taxon>Ostreobineae</taxon>
        <taxon>Ostreobiaceae</taxon>
        <taxon>Ostreobium</taxon>
    </lineage>
</organism>
<keyword evidence="1" id="KW-0677">Repeat</keyword>
<dbReference type="Pfam" id="PF13857">
    <property type="entry name" value="Ank_5"/>
    <property type="match status" value="1"/>
</dbReference>
<feature type="repeat" description="ANK" evidence="3">
    <location>
        <begin position="458"/>
        <end position="490"/>
    </location>
</feature>
<dbReference type="Pfam" id="PF00023">
    <property type="entry name" value="Ank"/>
    <property type="match status" value="4"/>
</dbReference>
<sequence length="1322" mass="141116">MGKVAGVLRDILTDDGTGSTAPILQEAIEGSAYLARRHTEPFRIATFMRTKAVKRRVEEICVVLDVVVGGRNVGIRTRIDEESLNGDRRDLRRFLTCIWEGKSGAEGLGEGLRSELRGLIREHEERMGAINFILDEDVRGRRPLAQGGNLFGARWEGRGVAVKDLGEDQDAEAMADAFAEVETYLQLRHPSVVQLWGLTYCNKLVMEMPSSDLRSLWMGSPNMGCIERAHLIMDAAGGLEHLHRKGVVHMNVTCANFWVFEDSAAGSRVVKIADLALARAAGGMAFDTAKMGDGDLVYMAPEVHRGQPHDFASDTFGFGVIMYEVMGGAPPYAGCKTKDMVAMKGSGEEPCGGGPQWPGSWPDSSDENDLAGLLALMHSCIEPDPCKRPTMSEVVLGLRRIFTPLLAAEGATNPPERHSQHQEVQGHRLMVAASSGSDVEVRELLSRGVSPDLVLNEKGETALLVSSRGGHNGVVDVLLNAGANVDCRDNNEWTPLMHAAKGGHHGIVAKLVQLWRANANASDMIGWTPLMLAAQAGHREIVSLLVNGGGTVGMARQDGRTALMDAAQFKHADIVSLLGAAGAIDRQDTEGNTALHIAAGVGCMPAVRKLLTAGAYVLQKNKMQQTAADVACDDEIARLLWQCAKYKCADDWAWLNRKENVEQEAKAWQDVLDLKVTPRMESAKVNVWQRAARVGDMEELGRLLDDGQDPNAVMGAAELTALMRAAQSGRVAATRLLIQRGAAVNATNKEGLSALYLALQEGCMGAALALIDGGASVNAHRQGKNPPLVAAAANGHMDAVEFLLEHGADTEARGKEGNTAIIAACKSSGGRDFPNQDIVDALRRAGASLDSQDELGWTALHVVTDADSHQFRPQAVRYFVERGARLDIRTNGMDLPLHFAARRGCSDAVRILVDAGCSVDDQNAGGWTPLHWAAENGDLDILQRLIGSGATIDVGNRGGLTALMLAVRKGHIGVVNALLANGADARATSAEGRTALMDACSRASLDLVEALIASGANLDVQDKDGDTALSHLAASEGVSPYVCSTMVARLLTRKADPNIMNKARETPLHKAAQKGNLDVAELLISAGAHVNVHDNSGNTALLAAVLSEKDHLVNTLLRAGENPSATNHEGKSALHQAAHAGSYNAVKSLLDAGADVEARNAKGWTPLMAAVVSQRPDFVDILIQYGANAKARRPDGKSVLMAACCCRQHEDNSFRIASSLLRAGAEANLQDQDGDTALHEAAFWGAKGIVGAILQHGAHAVVRNKEGNTALHVAVHRNHREAANVLLRWGADKYIRNNAGQTPIELASDEGNLAFARALTSE</sequence>
<evidence type="ECO:0000256" key="3">
    <source>
        <dbReference type="PROSITE-ProRule" id="PRU00023"/>
    </source>
</evidence>
<feature type="repeat" description="ANK" evidence="3">
    <location>
        <begin position="991"/>
        <end position="1023"/>
    </location>
</feature>
<feature type="repeat" description="ANK" evidence="3">
    <location>
        <begin position="925"/>
        <end position="957"/>
    </location>
</feature>
<feature type="repeat" description="ANK" evidence="3">
    <location>
        <begin position="892"/>
        <end position="924"/>
    </location>
</feature>
<dbReference type="PROSITE" id="PS50011">
    <property type="entry name" value="PROTEIN_KINASE_DOM"/>
    <property type="match status" value="1"/>
</dbReference>
<dbReference type="PROSITE" id="PS50088">
    <property type="entry name" value="ANK_REPEAT"/>
    <property type="match status" value="17"/>
</dbReference>
<keyword evidence="2 3" id="KW-0040">ANK repeat</keyword>
<feature type="region of interest" description="Disordered" evidence="4">
    <location>
        <begin position="346"/>
        <end position="365"/>
    </location>
</feature>